<evidence type="ECO:0000313" key="9">
    <source>
        <dbReference type="EMBL" id="SFF44633.1"/>
    </source>
</evidence>
<keyword evidence="3" id="KW-0858">Xylan degradation</keyword>
<proteinExistence type="predicted"/>
<accession>A0A1I2ISM3</accession>
<evidence type="ECO:0000256" key="4">
    <source>
        <dbReference type="ARBA" id="ARBA00022729"/>
    </source>
</evidence>
<dbReference type="InterPro" id="IPR043595">
    <property type="entry name" value="FaeB/C/D"/>
</dbReference>
<organism evidence="9 10">
    <name type="scientific">Thermoflexibacter ruber</name>
    <dbReference type="NCBI Taxonomy" id="1003"/>
    <lineage>
        <taxon>Bacteria</taxon>
        <taxon>Pseudomonadati</taxon>
        <taxon>Bacteroidota</taxon>
        <taxon>Cytophagia</taxon>
        <taxon>Cytophagales</taxon>
        <taxon>Thermoflexibacteraceae</taxon>
        <taxon>Thermoflexibacter</taxon>
    </lineage>
</organism>
<dbReference type="AlphaFoldDB" id="A0A1I2ISM3"/>
<evidence type="ECO:0000256" key="2">
    <source>
        <dbReference type="ARBA" id="ARBA00022525"/>
    </source>
</evidence>
<dbReference type="Pfam" id="PF02230">
    <property type="entry name" value="Abhydrolase_2"/>
    <property type="match status" value="1"/>
</dbReference>
<keyword evidence="6" id="KW-0119">Carbohydrate metabolism</keyword>
<dbReference type="EMBL" id="FONY01000035">
    <property type="protein sequence ID" value="SFF44633.1"/>
    <property type="molecule type" value="Genomic_DNA"/>
</dbReference>
<evidence type="ECO:0000256" key="5">
    <source>
        <dbReference type="ARBA" id="ARBA00022801"/>
    </source>
</evidence>
<dbReference type="Gene3D" id="3.40.50.1820">
    <property type="entry name" value="alpha/beta hydrolase"/>
    <property type="match status" value="1"/>
</dbReference>
<dbReference type="InterPro" id="IPR029058">
    <property type="entry name" value="AB_hydrolase_fold"/>
</dbReference>
<evidence type="ECO:0000313" key="10">
    <source>
        <dbReference type="Proteomes" id="UP000199513"/>
    </source>
</evidence>
<reference evidence="10" key="1">
    <citation type="submission" date="2016-10" db="EMBL/GenBank/DDBJ databases">
        <authorList>
            <person name="Varghese N."/>
            <person name="Submissions S."/>
        </authorList>
    </citation>
    <scope>NUCLEOTIDE SEQUENCE [LARGE SCALE GENOMIC DNA]</scope>
    <source>
        <strain>GEY</strain>
        <strain evidence="10">DSM 9560</strain>
    </source>
</reference>
<name>A0A1I2ISM3_9BACT</name>
<comment type="subcellular location">
    <subcellularLocation>
        <location evidence="1">Secreted</location>
    </subcellularLocation>
</comment>
<gene>
    <name evidence="9" type="ORF">SAMN04488541_103519</name>
</gene>
<keyword evidence="10" id="KW-1185">Reference proteome</keyword>
<dbReference type="InterPro" id="IPR003140">
    <property type="entry name" value="PLipase/COase/thioEstase"/>
</dbReference>
<evidence type="ECO:0000256" key="3">
    <source>
        <dbReference type="ARBA" id="ARBA00022651"/>
    </source>
</evidence>
<dbReference type="GO" id="GO:0030600">
    <property type="term" value="F:feruloyl esterase activity"/>
    <property type="evidence" value="ECO:0007669"/>
    <property type="project" value="InterPro"/>
</dbReference>
<dbReference type="Proteomes" id="UP000199513">
    <property type="component" value="Unassembled WGS sequence"/>
</dbReference>
<protein>
    <submittedName>
        <fullName evidence="9">Polyhydroxybutyrate depolymerase</fullName>
    </submittedName>
</protein>
<dbReference type="RefSeq" id="WP_177217430.1">
    <property type="nucleotide sequence ID" value="NZ_FONY01000035.1"/>
</dbReference>
<dbReference type="PANTHER" id="PTHR38050">
    <property type="match status" value="1"/>
</dbReference>
<dbReference type="PROSITE" id="PS51257">
    <property type="entry name" value="PROKAR_LIPOPROTEIN"/>
    <property type="match status" value="1"/>
</dbReference>
<keyword evidence="2" id="KW-0964">Secreted</keyword>
<evidence type="ECO:0000256" key="1">
    <source>
        <dbReference type="ARBA" id="ARBA00004613"/>
    </source>
</evidence>
<dbReference type="GO" id="GO:0045493">
    <property type="term" value="P:xylan catabolic process"/>
    <property type="evidence" value="ECO:0007669"/>
    <property type="project" value="UniProtKB-KW"/>
</dbReference>
<sequence length="312" mass="34673">MKKLTKIKVLFILLFFIFIAFSCKEDSAISPKTEQRVEGSLLVDGIQRTYLLNLPPNYDEATDFALVIAMHGAGGKATQMESDYLLTEKANSSKFVIVYPERVQSSGILGVRTWNAGTCCDYAVEKQIDDVKYISLLIDELLKKYPKINPKKVYATGMSNGGMMSYRLACELSHKIAAIAPVACSMVTVKPCNPSRAVPILHIHSKLDEKVPYQGGIGIFGYYFPPVEAGIDTWLRNNQCPAQSKKINVFAQYTHIIWENCLANSTIEVYLTEDGGHSWAGGLHSRVSADVPSKAISANDLIWAFFQKYQLP</sequence>
<evidence type="ECO:0000256" key="7">
    <source>
        <dbReference type="ARBA" id="ARBA00023326"/>
    </source>
</evidence>
<keyword evidence="7" id="KW-0624">Polysaccharide degradation</keyword>
<evidence type="ECO:0000259" key="8">
    <source>
        <dbReference type="Pfam" id="PF02230"/>
    </source>
</evidence>
<dbReference type="GO" id="GO:0005576">
    <property type="term" value="C:extracellular region"/>
    <property type="evidence" value="ECO:0007669"/>
    <property type="project" value="UniProtKB-SubCell"/>
</dbReference>
<keyword evidence="5" id="KW-0378">Hydrolase</keyword>
<keyword evidence="4" id="KW-0732">Signal</keyword>
<feature type="domain" description="Phospholipase/carboxylesterase/thioesterase" evidence="8">
    <location>
        <begin position="65"/>
        <end position="216"/>
    </location>
</feature>
<evidence type="ECO:0000256" key="6">
    <source>
        <dbReference type="ARBA" id="ARBA00023277"/>
    </source>
</evidence>
<dbReference type="PANTHER" id="PTHR38050:SF2">
    <property type="entry name" value="FERULOYL ESTERASE C-RELATED"/>
    <property type="match status" value="1"/>
</dbReference>
<dbReference type="SUPFAM" id="SSF53474">
    <property type="entry name" value="alpha/beta-Hydrolases"/>
    <property type="match status" value="1"/>
</dbReference>